<feature type="transmembrane region" description="Helical" evidence="6">
    <location>
        <begin position="275"/>
        <end position="297"/>
    </location>
</feature>
<feature type="transmembrane region" description="Helical" evidence="6">
    <location>
        <begin position="240"/>
        <end position="260"/>
    </location>
</feature>
<feature type="transmembrane region" description="Helical" evidence="6">
    <location>
        <begin position="398"/>
        <end position="418"/>
    </location>
</feature>
<dbReference type="InterPro" id="IPR036259">
    <property type="entry name" value="MFS_trans_sf"/>
</dbReference>
<accession>A0ABN7MD34</accession>
<dbReference type="InterPro" id="IPR011701">
    <property type="entry name" value="MFS"/>
</dbReference>
<name>A0ABN7MD34_9BURK</name>
<evidence type="ECO:0000256" key="2">
    <source>
        <dbReference type="ARBA" id="ARBA00022448"/>
    </source>
</evidence>
<feature type="transmembrane region" description="Helical" evidence="6">
    <location>
        <begin position="94"/>
        <end position="112"/>
    </location>
</feature>
<feature type="transmembrane region" description="Helical" evidence="6">
    <location>
        <begin position="181"/>
        <end position="200"/>
    </location>
</feature>
<feature type="transmembrane region" description="Helical" evidence="6">
    <location>
        <begin position="335"/>
        <end position="358"/>
    </location>
</feature>
<dbReference type="SUPFAM" id="SSF103473">
    <property type="entry name" value="MFS general substrate transporter"/>
    <property type="match status" value="1"/>
</dbReference>
<comment type="caution">
    <text evidence="8">The sequence shown here is derived from an EMBL/GenBank/DDBJ whole genome shotgun (WGS) entry which is preliminary data.</text>
</comment>
<protein>
    <submittedName>
        <fullName evidence="8">Hexuronate transporter</fullName>
    </submittedName>
</protein>
<dbReference type="InterPro" id="IPR020846">
    <property type="entry name" value="MFS_dom"/>
</dbReference>
<sequence length="439" mass="46106">MLLQHAEPTTGNVSATQSDIPAYAWVVCALTVGLLLSDYMSRQVLNAVFPFIKSTWDLSDTKLGSLSSVVALMVGLLTFPLSVLADRWGRVKSIVLMAALWSLATLGCAISTTYGEMLLARACVGIGEAAYGSVGIALVLSIFPARLRATLTATFMAGGAFGSVMGMALGGAVASRLGWRWSFGAMACVGIALVVIYRCVVTEKRLASLQPESVGQKRNLGVRMSFRALMKGLFSTKSVVCAYVGSGIHLLVPAAVWSWMPSFLNRYYGMAPGKAAVHGAVFVLVTGLGMIACGSLSDRLNRKVVQRKWLTAIVYCLLCCVLLGIAFHLPAGPLQLVLIGCGMFFCAGATGPSGAMVANLTPPSIHASAFATLTLANNLLGLAPAAILTGVIADRIGLLGALQLVPFAPLLAAVAFAIGRRSYKRDLDLVNGLREQATL</sequence>
<dbReference type="EMBL" id="CAJNBK010000018">
    <property type="protein sequence ID" value="CAE6799291.1"/>
    <property type="molecule type" value="Genomic_DNA"/>
</dbReference>
<evidence type="ECO:0000256" key="4">
    <source>
        <dbReference type="ARBA" id="ARBA00022989"/>
    </source>
</evidence>
<dbReference type="PROSITE" id="PS50850">
    <property type="entry name" value="MFS"/>
    <property type="match status" value="1"/>
</dbReference>
<evidence type="ECO:0000256" key="5">
    <source>
        <dbReference type="ARBA" id="ARBA00023136"/>
    </source>
</evidence>
<feature type="transmembrane region" description="Helical" evidence="6">
    <location>
        <begin position="20"/>
        <end position="40"/>
    </location>
</feature>
<dbReference type="PANTHER" id="PTHR23505:SF79">
    <property type="entry name" value="PROTEIN SPINSTER"/>
    <property type="match status" value="1"/>
</dbReference>
<feature type="domain" description="Major facilitator superfamily (MFS) profile" evidence="7">
    <location>
        <begin position="26"/>
        <end position="424"/>
    </location>
</feature>
<feature type="transmembrane region" description="Helical" evidence="6">
    <location>
        <begin position="370"/>
        <end position="392"/>
    </location>
</feature>
<feature type="transmembrane region" description="Helical" evidence="6">
    <location>
        <begin position="118"/>
        <end position="143"/>
    </location>
</feature>
<proteinExistence type="predicted"/>
<keyword evidence="3 6" id="KW-0812">Transmembrane</keyword>
<keyword evidence="5 6" id="KW-0472">Membrane</keyword>
<reference evidence="8 9" key="1">
    <citation type="submission" date="2021-02" db="EMBL/GenBank/DDBJ databases">
        <authorList>
            <person name="Vanwijnsberghe S."/>
        </authorList>
    </citation>
    <scope>NUCLEOTIDE SEQUENCE [LARGE SCALE GENOMIC DNA]</scope>
    <source>
        <strain evidence="8 9">LMG 31837</strain>
    </source>
</reference>
<evidence type="ECO:0000256" key="1">
    <source>
        <dbReference type="ARBA" id="ARBA00004141"/>
    </source>
</evidence>
<dbReference type="Proteomes" id="UP000672526">
    <property type="component" value="Unassembled WGS sequence"/>
</dbReference>
<feature type="transmembrane region" description="Helical" evidence="6">
    <location>
        <begin position="155"/>
        <end position="175"/>
    </location>
</feature>
<comment type="subcellular location">
    <subcellularLocation>
        <location evidence="1">Membrane</location>
        <topology evidence="1">Multi-pass membrane protein</topology>
    </subcellularLocation>
</comment>
<evidence type="ECO:0000313" key="8">
    <source>
        <dbReference type="EMBL" id="CAE6799291.1"/>
    </source>
</evidence>
<evidence type="ECO:0000313" key="9">
    <source>
        <dbReference type="Proteomes" id="UP000672526"/>
    </source>
</evidence>
<dbReference type="Gene3D" id="1.20.1250.20">
    <property type="entry name" value="MFS general substrate transporter like domains"/>
    <property type="match status" value="2"/>
</dbReference>
<dbReference type="RefSeq" id="WP_211614216.1">
    <property type="nucleotide sequence ID" value="NZ_CAJNBK010000018.1"/>
</dbReference>
<evidence type="ECO:0000256" key="6">
    <source>
        <dbReference type="SAM" id="Phobius"/>
    </source>
</evidence>
<evidence type="ECO:0000256" key="3">
    <source>
        <dbReference type="ARBA" id="ARBA00022692"/>
    </source>
</evidence>
<dbReference type="PANTHER" id="PTHR23505">
    <property type="entry name" value="SPINSTER"/>
    <property type="match status" value="1"/>
</dbReference>
<keyword evidence="2" id="KW-0813">Transport</keyword>
<feature type="transmembrane region" description="Helical" evidence="6">
    <location>
        <begin position="309"/>
        <end position="329"/>
    </location>
</feature>
<keyword evidence="4 6" id="KW-1133">Transmembrane helix</keyword>
<evidence type="ECO:0000259" key="7">
    <source>
        <dbReference type="PROSITE" id="PS50850"/>
    </source>
</evidence>
<gene>
    <name evidence="8" type="primary">exuT_7</name>
    <name evidence="8" type="ORF">R69888_05129</name>
</gene>
<organism evidence="8 9">
    <name type="scientific">Paraburkholderia haematera</name>
    <dbReference type="NCBI Taxonomy" id="2793077"/>
    <lineage>
        <taxon>Bacteria</taxon>
        <taxon>Pseudomonadati</taxon>
        <taxon>Pseudomonadota</taxon>
        <taxon>Betaproteobacteria</taxon>
        <taxon>Burkholderiales</taxon>
        <taxon>Burkholderiaceae</taxon>
        <taxon>Paraburkholderia</taxon>
    </lineage>
</organism>
<dbReference type="InterPro" id="IPR044770">
    <property type="entry name" value="MFS_spinster-like"/>
</dbReference>
<dbReference type="Pfam" id="PF07690">
    <property type="entry name" value="MFS_1"/>
    <property type="match status" value="1"/>
</dbReference>
<feature type="transmembrane region" description="Helical" evidence="6">
    <location>
        <begin position="63"/>
        <end position="82"/>
    </location>
</feature>
<keyword evidence="9" id="KW-1185">Reference proteome</keyword>